<keyword evidence="7" id="KW-1185">Reference proteome</keyword>
<keyword evidence="2" id="KW-0812">Transmembrane</keyword>
<feature type="domain" description="Translocation and assembly module TamB C-terminal" evidence="5">
    <location>
        <begin position="1188"/>
        <end position="1644"/>
    </location>
</feature>
<evidence type="ECO:0000313" key="7">
    <source>
        <dbReference type="Proteomes" id="UP001232001"/>
    </source>
</evidence>
<evidence type="ECO:0000256" key="1">
    <source>
        <dbReference type="ARBA" id="ARBA00004167"/>
    </source>
</evidence>
<accession>A0ABY8L049</accession>
<evidence type="ECO:0000256" key="3">
    <source>
        <dbReference type="ARBA" id="ARBA00022989"/>
    </source>
</evidence>
<proteinExistence type="predicted"/>
<evidence type="ECO:0000313" key="6">
    <source>
        <dbReference type="EMBL" id="WGH74710.1"/>
    </source>
</evidence>
<sequence>MENKPKKEKRKYRWLRRILRVILGLLLIIFLSLLFLKSQWGQSFIVDKISDYIAKKTDAKIDIDRLFITFDGNLQLENFFLKDQKGDTLVFSKSLEADLELWKIIKNGEIGVEMLHWKGLQANITRKDKVKGYNFQFLIDAFTTKDTIVVAQDTISKSPPKVNIGKLRFSDINIVFKDDVIGIDSEIYVGEFATRFKTTDIEKMVFKASDMVLSDSRVKLIKNKKGQNDEKEESPKTTILPKFSAESIVLTNTELYYQSQPDKISTALNFSDFQIIQPNLNLQDKEITINDILLKDSQFNVETSATTKDSSTTSKAENPQPFTWPEITLNIAKIDFSNNQFSYRVANTISKAPSFDVNNIKLSDLSLNLTDLLFKEKKASLALNKFRFNEASGLNLKQFGVSLDMDDNHLHLNNLKLQMNNNVIEGKAGVKYPSVSAFLQVPEKAMYKLSVPVIRLDIEEVLALQPKLKNNDYLKTLSEKPLSGQLEVSGDLLRMHVENTQLNWGENTRITASATIENMIRPKELEFTIPSLQISSTRSDFLQFADEKKLNIRFPDSISLKANAKGTLNNVVTEATLTTTQGIVNATAKLSNQNTFRYDASLTTHNVELGTLFNNPQIGALDLSLKSSGSGKNINNLNVFLDTNISKLTLNNYSIKDLAINGKIKRGKGKITSTYKDKNLNFTLDSFVVLDSIAPKIKAELNLIGANLQRLGLMQRDVKTAMKIHANFKGNVNAFDATTKITDGTIVYDNNTYILDDFNARAHTTKDTTSVLVRNKMLNLDLKSNSNPQAFTKALKRHILSYFYRDVEVLDSVKNPVKLQLEGKLSQSPVLKDVFFVNAKDLDTISVFINFDEKARRFKTNITAPHIQYGNNSLDSLVFAMDTNPKDFKFNLGIKGVTSGVFEIPTTKITGEQNNHELALKFLAYTEEAKLTEINAQITGNRKRLALNINPDNLTINKNKWTIPKNNEIVLSNEQLSFHNFKISKGKQSIELTNQLPNITKPHSAITFEKFQLSELLDYFNPKIQLATGALNGSFVLENTSSGTGIVADVGITNFKLLNTNLGEFNLSGNPRSENHYTFNAGLKKGDVDLDLTGDYFIKKKASELDIDVNINTFKMKALNSLSLGKIKEGNGQFSGKFKISGTTSAPKYEGTLAFSDAGFTLTAFNTPFTMEDETLSIDNSGIAMTNFTLKDANSNTLVLSGKIGTESFMNPTFDLTLKATDFQVLNASKKDNNTLYGTAFFDANATLSGDLQIPKLRADITVDERTNLTYVLPSTVANIEERDGVVVFVNRENPDAILTQTTEETATVKGFDIATALKLNRGAAATVIINKDTGDNFKVAGEGDLNLKMSPNGAINLSGVYEASQGHYELNLYNIVKRKFLMSPGSRVTWLGDPFGAKLDVSAIYNVEASASGLMASRVSSAGSSVQNTYKTVLPFNVFLNIDGELLRPKISFGLDMPEEEHGALGGQIYARVQELNQQKAELNQQVFSLLLFNRFYSNSVSDGSAGGFETLARNNVNDAISQQLNRFSEKLLGKSGIELDFGIDSYTDYQGNTATERTQLDIAVEKKLLDDRLIVRVGSEVDIQGSDPSGEATPLIGNVSLEYMLSEDGTYRLKGFRKNEFENVIDGQTIVSGIGLLFTKEFNQFKELWNSLFKSKKEKNANTKQ</sequence>
<comment type="subcellular location">
    <subcellularLocation>
        <location evidence="1">Membrane</location>
        <topology evidence="1">Single-pass membrane protein</topology>
    </subcellularLocation>
</comment>
<evidence type="ECO:0000256" key="2">
    <source>
        <dbReference type="ARBA" id="ARBA00022692"/>
    </source>
</evidence>
<keyword evidence="4" id="KW-0472">Membrane</keyword>
<dbReference type="RefSeq" id="WP_279650604.1">
    <property type="nucleotide sequence ID" value="NZ_CP122539.1"/>
</dbReference>
<dbReference type="Proteomes" id="UP001232001">
    <property type="component" value="Chromosome"/>
</dbReference>
<keyword evidence="3" id="KW-1133">Transmembrane helix</keyword>
<organism evidence="6 7">
    <name type="scientific">Tenacibaculum tangerinum</name>
    <dbReference type="NCBI Taxonomy" id="3038772"/>
    <lineage>
        <taxon>Bacteria</taxon>
        <taxon>Pseudomonadati</taxon>
        <taxon>Bacteroidota</taxon>
        <taxon>Flavobacteriia</taxon>
        <taxon>Flavobacteriales</taxon>
        <taxon>Flavobacteriaceae</taxon>
        <taxon>Tenacibaculum</taxon>
    </lineage>
</organism>
<gene>
    <name evidence="6" type="ORF">P8625_11530</name>
</gene>
<protein>
    <submittedName>
        <fullName evidence="6">Translocation/assembly module TamB</fullName>
    </submittedName>
</protein>
<name>A0ABY8L049_9FLAO</name>
<reference evidence="6 7" key="1">
    <citation type="submission" date="2023-04" db="EMBL/GenBank/DDBJ databases">
        <title>Tenacibaculum tangerinum sp. nov., isolated from sea tidal flat of South Korea.</title>
        <authorList>
            <person name="Lee S.H."/>
            <person name="Kim J.-J."/>
        </authorList>
    </citation>
    <scope>NUCLEOTIDE SEQUENCE [LARGE SCALE GENOMIC DNA]</scope>
    <source>
        <strain evidence="6 7">GRR-S3-23</strain>
    </source>
</reference>
<evidence type="ECO:0000256" key="4">
    <source>
        <dbReference type="ARBA" id="ARBA00023136"/>
    </source>
</evidence>
<dbReference type="InterPro" id="IPR007452">
    <property type="entry name" value="TamB_C"/>
</dbReference>
<evidence type="ECO:0000259" key="5">
    <source>
        <dbReference type="Pfam" id="PF04357"/>
    </source>
</evidence>
<dbReference type="EMBL" id="CP122539">
    <property type="protein sequence ID" value="WGH74710.1"/>
    <property type="molecule type" value="Genomic_DNA"/>
</dbReference>
<dbReference type="Pfam" id="PF04357">
    <property type="entry name" value="TamB"/>
    <property type="match status" value="1"/>
</dbReference>